<dbReference type="GO" id="GO:0008379">
    <property type="term" value="F:thioredoxin peroxidase activity"/>
    <property type="evidence" value="ECO:0007669"/>
    <property type="project" value="TreeGrafter"/>
</dbReference>
<evidence type="ECO:0000313" key="12">
    <source>
        <dbReference type="EMBL" id="AMW34033.1"/>
    </source>
</evidence>
<name>A0A143DCN7_9PROT</name>
<dbReference type="InterPro" id="IPR000866">
    <property type="entry name" value="AhpC/TSA"/>
</dbReference>
<gene>
    <name evidence="12" type="ORF">AY555_01310</name>
</gene>
<reference evidence="12 13" key="1">
    <citation type="submission" date="2016-02" db="EMBL/GenBank/DDBJ databases">
        <title>Complete Genome of H5569, the type strain of the newly described species Haematospirillium jordaniae.</title>
        <authorList>
            <person name="Nicholson A.C."/>
            <person name="Humrighouse B.W."/>
            <person name="Loparov V."/>
            <person name="McQuiston J.R."/>
        </authorList>
    </citation>
    <scope>NUCLEOTIDE SEQUENCE [LARGE SCALE GENOMIC DNA]</scope>
    <source>
        <strain evidence="12 13">H5569</strain>
    </source>
</reference>
<comment type="subcellular location">
    <subcellularLocation>
        <location evidence="1">Cytoplasm</location>
    </subcellularLocation>
</comment>
<dbReference type="Gene3D" id="3.40.30.10">
    <property type="entry name" value="Glutaredoxin"/>
    <property type="match status" value="1"/>
</dbReference>
<dbReference type="GO" id="GO:0006979">
    <property type="term" value="P:response to oxidative stress"/>
    <property type="evidence" value="ECO:0007669"/>
    <property type="project" value="TreeGrafter"/>
</dbReference>
<sequence>MTDFAHVGTLVGKPVPDFTAQAVMPDNSINAQFNLKSYLHGSYGWVFFYPLDFTFVCPSEIIAHDHRLQQFTAANTKVIGISVDSQFSHLAWKNTPQNEGGLGNVQFPLVADLKKTIARSFGVLIEDAGVALRGSFLIDKAGMVRHATINDLPLGRNVDEALRMIDALQFHEEHGEVCPAGWTKGKKGMEASPKGVASFLKENAEAL</sequence>
<evidence type="ECO:0000256" key="4">
    <source>
        <dbReference type="ARBA" id="ARBA00022559"/>
    </source>
</evidence>
<dbReference type="InterPro" id="IPR013766">
    <property type="entry name" value="Thioredoxin_domain"/>
</dbReference>
<evidence type="ECO:0000256" key="9">
    <source>
        <dbReference type="ARBA" id="ARBA00037420"/>
    </source>
</evidence>
<keyword evidence="13" id="KW-1185">Reference proteome</keyword>
<dbReference type="AlphaFoldDB" id="A0A143DCN7"/>
<feature type="active site" description="Cysteine sulfenic acid (-SOH) intermediate; for peroxidase activity" evidence="10">
    <location>
        <position position="57"/>
    </location>
</feature>
<dbReference type="PANTHER" id="PTHR10681:SF128">
    <property type="entry name" value="THIOREDOXIN-DEPENDENT PEROXIDE REDUCTASE, MITOCHONDRIAL"/>
    <property type="match status" value="1"/>
</dbReference>
<evidence type="ECO:0000313" key="13">
    <source>
        <dbReference type="Proteomes" id="UP000076066"/>
    </source>
</evidence>
<keyword evidence="5" id="KW-0560">Oxidoreductase</keyword>
<dbReference type="PANTHER" id="PTHR10681">
    <property type="entry name" value="THIOREDOXIN PEROXIDASE"/>
    <property type="match status" value="1"/>
</dbReference>
<accession>A0A143DCN7</accession>
<dbReference type="InterPro" id="IPR050217">
    <property type="entry name" value="Peroxiredoxin"/>
</dbReference>
<evidence type="ECO:0000256" key="3">
    <source>
        <dbReference type="ARBA" id="ARBA00022490"/>
    </source>
</evidence>
<dbReference type="GO" id="GO:0033554">
    <property type="term" value="P:cellular response to stress"/>
    <property type="evidence" value="ECO:0007669"/>
    <property type="project" value="TreeGrafter"/>
</dbReference>
<dbReference type="GeneID" id="53315795"/>
<dbReference type="Pfam" id="PF00578">
    <property type="entry name" value="AhpC-TSA"/>
    <property type="match status" value="1"/>
</dbReference>
<evidence type="ECO:0000256" key="5">
    <source>
        <dbReference type="ARBA" id="ARBA00023002"/>
    </source>
</evidence>
<comment type="function">
    <text evidence="9">Thiol-specific peroxidase that catalyzes the reduction of hydrogen peroxide and organic hydroperoxides to water and alcohols, respectively. Plays a role in cell protection against oxidative stress by detoxifying peroxides.</text>
</comment>
<dbReference type="SUPFAM" id="SSF52833">
    <property type="entry name" value="Thioredoxin-like"/>
    <property type="match status" value="1"/>
</dbReference>
<dbReference type="GO" id="GO:0005829">
    <property type="term" value="C:cytosol"/>
    <property type="evidence" value="ECO:0007669"/>
    <property type="project" value="TreeGrafter"/>
</dbReference>
<keyword evidence="6" id="KW-1015">Disulfide bond</keyword>
<dbReference type="PROSITE" id="PS51352">
    <property type="entry name" value="THIOREDOXIN_2"/>
    <property type="match status" value="1"/>
</dbReference>
<dbReference type="InterPro" id="IPR019479">
    <property type="entry name" value="Peroxiredoxin_C"/>
</dbReference>
<dbReference type="EMBL" id="CP014525">
    <property type="protein sequence ID" value="AMW34033.1"/>
    <property type="molecule type" value="Genomic_DNA"/>
</dbReference>
<dbReference type="InterPro" id="IPR036249">
    <property type="entry name" value="Thioredoxin-like_sf"/>
</dbReference>
<evidence type="ECO:0000256" key="7">
    <source>
        <dbReference type="ARBA" id="ARBA00023284"/>
    </source>
</evidence>
<keyword evidence="4" id="KW-0575">Peroxidase</keyword>
<dbReference type="KEGG" id="hjo:AY555_01310"/>
<dbReference type="CDD" id="cd03015">
    <property type="entry name" value="PRX_Typ2cys"/>
    <property type="match status" value="1"/>
</dbReference>
<dbReference type="Proteomes" id="UP000076066">
    <property type="component" value="Chromosome"/>
</dbReference>
<dbReference type="Pfam" id="PF10417">
    <property type="entry name" value="1-cysPrx_C"/>
    <property type="match status" value="1"/>
</dbReference>
<dbReference type="PIRSF" id="PIRSF000239">
    <property type="entry name" value="AHPC"/>
    <property type="match status" value="1"/>
</dbReference>
<dbReference type="FunFam" id="3.40.30.10:FF:000002">
    <property type="entry name" value="Alkyl hydroperoxide reductase C"/>
    <property type="match status" value="1"/>
</dbReference>
<evidence type="ECO:0000256" key="8">
    <source>
        <dbReference type="ARBA" id="ARBA00032824"/>
    </source>
</evidence>
<keyword evidence="3" id="KW-0963">Cytoplasm</keyword>
<evidence type="ECO:0000256" key="1">
    <source>
        <dbReference type="ARBA" id="ARBA00004496"/>
    </source>
</evidence>
<dbReference type="OrthoDB" id="9812811at2"/>
<dbReference type="GO" id="GO:0045454">
    <property type="term" value="P:cell redox homeostasis"/>
    <property type="evidence" value="ECO:0007669"/>
    <property type="project" value="TreeGrafter"/>
</dbReference>
<evidence type="ECO:0000256" key="6">
    <source>
        <dbReference type="ARBA" id="ARBA00023157"/>
    </source>
</evidence>
<organism evidence="12 13">
    <name type="scientific">Haematospirillum jordaniae</name>
    <dbReference type="NCBI Taxonomy" id="1549855"/>
    <lineage>
        <taxon>Bacteria</taxon>
        <taxon>Pseudomonadati</taxon>
        <taxon>Pseudomonadota</taxon>
        <taxon>Alphaproteobacteria</taxon>
        <taxon>Rhodospirillales</taxon>
        <taxon>Novispirillaceae</taxon>
        <taxon>Haematospirillum</taxon>
    </lineage>
</organism>
<dbReference type="RefSeq" id="WP_066132390.1">
    <property type="nucleotide sequence ID" value="NZ_CP014525.1"/>
</dbReference>
<comment type="similarity">
    <text evidence="2">Belongs to the peroxiredoxin family. AhpC/Prx1 subfamily.</text>
</comment>
<dbReference type="InterPro" id="IPR024706">
    <property type="entry name" value="Peroxiredoxin_AhpC-typ"/>
</dbReference>
<keyword evidence="7" id="KW-0676">Redox-active center</keyword>
<evidence type="ECO:0000256" key="10">
    <source>
        <dbReference type="PIRSR" id="PIRSR000239-1"/>
    </source>
</evidence>
<evidence type="ECO:0000256" key="2">
    <source>
        <dbReference type="ARBA" id="ARBA00009796"/>
    </source>
</evidence>
<proteinExistence type="inferred from homology"/>
<protein>
    <recommendedName>
        <fullName evidence="8">Thioredoxin peroxidase</fullName>
    </recommendedName>
</protein>
<dbReference type="GO" id="GO:0042744">
    <property type="term" value="P:hydrogen peroxide catabolic process"/>
    <property type="evidence" value="ECO:0007669"/>
    <property type="project" value="TreeGrafter"/>
</dbReference>
<evidence type="ECO:0000259" key="11">
    <source>
        <dbReference type="PROSITE" id="PS51352"/>
    </source>
</evidence>
<dbReference type="STRING" id="1549855.AY555_01310"/>
<feature type="domain" description="Thioredoxin" evidence="11">
    <location>
        <begin position="9"/>
        <end position="170"/>
    </location>
</feature>